<dbReference type="SUPFAM" id="SSF53822">
    <property type="entry name" value="Periplasmic binding protein-like I"/>
    <property type="match status" value="1"/>
</dbReference>
<sequence>MKRIIIIVAIVLMALTVIFLQTQGEKHAAGSLAQRVQESGTLTVAIASEIEIVPIAQLRKGFRQEMQLYSGSSGVEIEYAEYNAAGDKALIAQIADTIATNPPDVIYVLGTSQAQAIQKRVPTILMVQGAVTDPVSAKLAESWDRPGVPYIATSDMPPIIRQIALIRALTPNVRNLGVLYNPGETNSVAVIDRLKAKLKPKSTQLTLHERPVTNTADVAQATESLLGHVDAIYLPPDNTIYGAISVIGREARDNNIPLYATTKPALKKGAIATMALDFTELGRDSAKLLRQVLEQGAAPATMPIITNQNPTVYINEERLRGLGLSRDAIGGWPHVEFWEPEPEGP</sequence>
<gene>
    <name evidence="1" type="ORF">BECKFW1821B_GA0114236_10357</name>
</gene>
<evidence type="ECO:0000313" key="1">
    <source>
        <dbReference type="EMBL" id="VFJ57582.1"/>
    </source>
</evidence>
<name>A0A450SUB1_9GAMM</name>
<dbReference type="Gene3D" id="3.40.50.2300">
    <property type="match status" value="2"/>
</dbReference>
<dbReference type="EMBL" id="CAADFD010000035">
    <property type="protein sequence ID" value="VFJ57582.1"/>
    <property type="molecule type" value="Genomic_DNA"/>
</dbReference>
<dbReference type="Pfam" id="PF04392">
    <property type="entry name" value="ABC_sub_bind"/>
    <property type="match status" value="1"/>
</dbReference>
<dbReference type="CDD" id="cd06325">
    <property type="entry name" value="PBP1_ABC_unchar_transporter"/>
    <property type="match status" value="1"/>
</dbReference>
<dbReference type="PANTHER" id="PTHR35271">
    <property type="entry name" value="ABC TRANSPORTER, SUBSTRATE-BINDING LIPOPROTEIN-RELATED"/>
    <property type="match status" value="1"/>
</dbReference>
<protein>
    <submittedName>
        <fullName evidence="1">Putative ABC transport system substrate-binding protein</fullName>
    </submittedName>
</protein>
<dbReference type="InterPro" id="IPR007487">
    <property type="entry name" value="ABC_transpt-TYRBP-like"/>
</dbReference>
<dbReference type="PANTHER" id="PTHR35271:SF1">
    <property type="entry name" value="ABC TRANSPORTER, SUBSTRATE-BINDING LIPOPROTEIN"/>
    <property type="match status" value="1"/>
</dbReference>
<dbReference type="AlphaFoldDB" id="A0A450SUB1"/>
<dbReference type="InterPro" id="IPR028082">
    <property type="entry name" value="Peripla_BP_I"/>
</dbReference>
<accession>A0A450SUB1</accession>
<proteinExistence type="predicted"/>
<reference evidence="1" key="1">
    <citation type="submission" date="2019-02" db="EMBL/GenBank/DDBJ databases">
        <authorList>
            <person name="Gruber-Vodicka R. H."/>
            <person name="Seah K. B. B."/>
        </authorList>
    </citation>
    <scope>NUCLEOTIDE SEQUENCE</scope>
    <source>
        <strain evidence="1">BECK_BZ106</strain>
    </source>
</reference>
<organism evidence="1">
    <name type="scientific">Candidatus Kentrum sp. FW</name>
    <dbReference type="NCBI Taxonomy" id="2126338"/>
    <lineage>
        <taxon>Bacteria</taxon>
        <taxon>Pseudomonadati</taxon>
        <taxon>Pseudomonadota</taxon>
        <taxon>Gammaproteobacteria</taxon>
        <taxon>Candidatus Kentrum</taxon>
    </lineage>
</organism>